<dbReference type="InterPro" id="IPR017439">
    <property type="entry name" value="Amidohydrolase"/>
</dbReference>
<dbReference type="Pfam" id="PF07687">
    <property type="entry name" value="M20_dimer"/>
    <property type="match status" value="1"/>
</dbReference>
<protein>
    <recommendedName>
        <fullName evidence="1">Peptidase M20 dimerisation domain-containing protein</fullName>
    </recommendedName>
</protein>
<dbReference type="SUPFAM" id="SSF55031">
    <property type="entry name" value="Bacterial exopeptidase dimerisation domain"/>
    <property type="match status" value="1"/>
</dbReference>
<dbReference type="GO" id="GO:0005737">
    <property type="term" value="C:cytoplasm"/>
    <property type="evidence" value="ECO:0007669"/>
    <property type="project" value="TreeGrafter"/>
</dbReference>
<accession>A0A382E1U4</accession>
<gene>
    <name evidence="2" type="ORF">METZ01_LOCUS196671</name>
</gene>
<dbReference type="InterPro" id="IPR017144">
    <property type="entry name" value="Xaa-Arg_dipeptidase"/>
</dbReference>
<sequence length="448" mass="48095">MSVSNLDDLRSIVIRSIDESSEGLITAAKSVYEIPETGFNERKTSSFVQKRLEELNLSVETGIAITGLKTVIKGNNSGPTIAVIAELDALRVPSHPGSDSNTGAAHACGHHIQIGALLGVATALVTPAVKNSLSGNVVLILTPAEEFIEIEDRLARRNNDEIEFLSGKQEMIRLGAFDGIDMAMMIHTSNNDGKGYFSVGGTTNAHVTHQVRYMGKSAHAGGAPYKGINALQAAMLANAAINTQRETFVENDVARVHGIISNGGTSVNAVPDEVLYEGRVRAGSIDALRLLEKKVIRCYKAGALAMGASVEIQSVAGYHPLTQNASMEKVFVENAKYIFGQHSVISEPSDRNHGGSTDMGDLSKIMPVIHPYSKAASGIGHGEDYIIQDYNRAVVASAKVMAATVLALLHGDAIKAKETIRKFQPYFTPSQYVKSQRDRFTTTTYRPA</sequence>
<dbReference type="InterPro" id="IPR002933">
    <property type="entry name" value="Peptidase_M20"/>
</dbReference>
<dbReference type="GO" id="GO:0016805">
    <property type="term" value="F:dipeptidase activity"/>
    <property type="evidence" value="ECO:0007669"/>
    <property type="project" value="InterPro"/>
</dbReference>
<evidence type="ECO:0000259" key="1">
    <source>
        <dbReference type="Pfam" id="PF07687"/>
    </source>
</evidence>
<dbReference type="GO" id="GO:0046657">
    <property type="term" value="P:folic acid catabolic process"/>
    <property type="evidence" value="ECO:0007669"/>
    <property type="project" value="TreeGrafter"/>
</dbReference>
<dbReference type="GO" id="GO:0071713">
    <property type="term" value="F:para-aminobenzoyl-glutamate hydrolase activity"/>
    <property type="evidence" value="ECO:0007669"/>
    <property type="project" value="TreeGrafter"/>
</dbReference>
<proteinExistence type="predicted"/>
<dbReference type="PIRSF" id="PIRSF037226">
    <property type="entry name" value="Amidohydrolase_ACY1L2_prd"/>
    <property type="match status" value="1"/>
</dbReference>
<evidence type="ECO:0000313" key="2">
    <source>
        <dbReference type="EMBL" id="SVB43817.1"/>
    </source>
</evidence>
<dbReference type="PANTHER" id="PTHR30575:SF3">
    <property type="entry name" value="PEPTIDASE M20 DIMERISATION DOMAIN-CONTAINING PROTEIN"/>
    <property type="match status" value="1"/>
</dbReference>
<dbReference type="EMBL" id="UINC01041907">
    <property type="protein sequence ID" value="SVB43817.1"/>
    <property type="molecule type" value="Genomic_DNA"/>
</dbReference>
<dbReference type="AlphaFoldDB" id="A0A382E1U4"/>
<feature type="domain" description="Peptidase M20 dimerisation" evidence="1">
    <location>
        <begin position="213"/>
        <end position="283"/>
    </location>
</feature>
<dbReference type="PANTHER" id="PTHR30575">
    <property type="entry name" value="PEPTIDASE M20"/>
    <property type="match status" value="1"/>
</dbReference>
<organism evidence="2">
    <name type="scientific">marine metagenome</name>
    <dbReference type="NCBI Taxonomy" id="408172"/>
    <lineage>
        <taxon>unclassified sequences</taxon>
        <taxon>metagenomes</taxon>
        <taxon>ecological metagenomes</taxon>
    </lineage>
</organism>
<reference evidence="2" key="1">
    <citation type="submission" date="2018-05" db="EMBL/GenBank/DDBJ databases">
        <authorList>
            <person name="Lanie J.A."/>
            <person name="Ng W.-L."/>
            <person name="Kazmierczak K.M."/>
            <person name="Andrzejewski T.M."/>
            <person name="Davidsen T.M."/>
            <person name="Wayne K.J."/>
            <person name="Tettelin H."/>
            <person name="Glass J.I."/>
            <person name="Rusch D."/>
            <person name="Podicherti R."/>
            <person name="Tsui H.-C.T."/>
            <person name="Winkler M.E."/>
        </authorList>
    </citation>
    <scope>NUCLEOTIDE SEQUENCE</scope>
</reference>
<dbReference type="SUPFAM" id="SSF53187">
    <property type="entry name" value="Zn-dependent exopeptidases"/>
    <property type="match status" value="1"/>
</dbReference>
<dbReference type="InterPro" id="IPR052030">
    <property type="entry name" value="Peptidase_M20/M20A_hydrolases"/>
</dbReference>
<dbReference type="InterPro" id="IPR036264">
    <property type="entry name" value="Bact_exopeptidase_dim_dom"/>
</dbReference>
<dbReference type="InterPro" id="IPR011650">
    <property type="entry name" value="Peptidase_M20_dimer"/>
</dbReference>
<dbReference type="Pfam" id="PF01546">
    <property type="entry name" value="Peptidase_M20"/>
    <property type="match status" value="1"/>
</dbReference>
<dbReference type="NCBIfam" id="TIGR01891">
    <property type="entry name" value="amidohydrolases"/>
    <property type="match status" value="1"/>
</dbReference>
<dbReference type="Gene3D" id="3.40.630.10">
    <property type="entry name" value="Zn peptidases"/>
    <property type="match status" value="1"/>
</dbReference>
<name>A0A382E1U4_9ZZZZ</name>
<dbReference type="Gene3D" id="3.30.70.360">
    <property type="match status" value="1"/>
</dbReference>